<name>A0AAE0ZKP3_9GAST</name>
<sequence>MAASYETIVSPDRAIKNQQTQRAKLLYQADQTRELKVTITLLYYVNRRVKVVVSTRHSTSVMVQVNELKPPSTHWHSPVSFLL</sequence>
<protein>
    <submittedName>
        <fullName evidence="1">Uncharacterized protein</fullName>
    </submittedName>
</protein>
<dbReference type="EMBL" id="JAWDGP010003778">
    <property type="protein sequence ID" value="KAK3771018.1"/>
    <property type="molecule type" value="Genomic_DNA"/>
</dbReference>
<evidence type="ECO:0000313" key="2">
    <source>
        <dbReference type="Proteomes" id="UP001283361"/>
    </source>
</evidence>
<dbReference type="Proteomes" id="UP001283361">
    <property type="component" value="Unassembled WGS sequence"/>
</dbReference>
<organism evidence="1 2">
    <name type="scientific">Elysia crispata</name>
    <name type="common">lettuce slug</name>
    <dbReference type="NCBI Taxonomy" id="231223"/>
    <lineage>
        <taxon>Eukaryota</taxon>
        <taxon>Metazoa</taxon>
        <taxon>Spiralia</taxon>
        <taxon>Lophotrochozoa</taxon>
        <taxon>Mollusca</taxon>
        <taxon>Gastropoda</taxon>
        <taxon>Heterobranchia</taxon>
        <taxon>Euthyneura</taxon>
        <taxon>Panpulmonata</taxon>
        <taxon>Sacoglossa</taxon>
        <taxon>Placobranchoidea</taxon>
        <taxon>Plakobranchidae</taxon>
        <taxon>Elysia</taxon>
    </lineage>
</organism>
<keyword evidence="2" id="KW-1185">Reference proteome</keyword>
<dbReference type="AlphaFoldDB" id="A0AAE0ZKP3"/>
<reference evidence="1" key="1">
    <citation type="journal article" date="2023" name="G3 (Bethesda)">
        <title>A reference genome for the long-term kleptoplast-retaining sea slug Elysia crispata morphotype clarki.</title>
        <authorList>
            <person name="Eastman K.E."/>
            <person name="Pendleton A.L."/>
            <person name="Shaikh M.A."/>
            <person name="Suttiyut T."/>
            <person name="Ogas R."/>
            <person name="Tomko P."/>
            <person name="Gavelis G."/>
            <person name="Widhalm J.R."/>
            <person name="Wisecaver J.H."/>
        </authorList>
    </citation>
    <scope>NUCLEOTIDE SEQUENCE</scope>
    <source>
        <strain evidence="1">ECLA1</strain>
    </source>
</reference>
<comment type="caution">
    <text evidence="1">The sequence shown here is derived from an EMBL/GenBank/DDBJ whole genome shotgun (WGS) entry which is preliminary data.</text>
</comment>
<proteinExistence type="predicted"/>
<evidence type="ECO:0000313" key="1">
    <source>
        <dbReference type="EMBL" id="KAK3771018.1"/>
    </source>
</evidence>
<gene>
    <name evidence="1" type="ORF">RRG08_002067</name>
</gene>
<accession>A0AAE0ZKP3</accession>